<proteinExistence type="predicted"/>
<evidence type="ECO:0000313" key="3">
    <source>
        <dbReference type="Proteomes" id="UP000250918"/>
    </source>
</evidence>
<accession>A0A855X289</accession>
<evidence type="ECO:0000256" key="1">
    <source>
        <dbReference type="SAM" id="SignalP"/>
    </source>
</evidence>
<gene>
    <name evidence="2" type="ORF">C3F09_04845</name>
</gene>
<evidence type="ECO:0000313" key="2">
    <source>
        <dbReference type="EMBL" id="PWB73794.1"/>
    </source>
</evidence>
<reference evidence="2 3" key="1">
    <citation type="journal article" date="2018" name="ISME J.">
        <title>A methanotrophic archaeon couples anaerobic oxidation of methane to Fe(III) reduction.</title>
        <authorList>
            <person name="Cai C."/>
            <person name="Leu A.O."/>
            <person name="Xie G.J."/>
            <person name="Guo J."/>
            <person name="Feng Y."/>
            <person name="Zhao J.X."/>
            <person name="Tyson G.W."/>
            <person name="Yuan Z."/>
            <person name="Hu S."/>
        </authorList>
    </citation>
    <scope>NUCLEOTIDE SEQUENCE [LARGE SCALE GENOMIC DNA]</scope>
    <source>
        <strain evidence="2">FeB_12</strain>
    </source>
</reference>
<organism evidence="2 3">
    <name type="scientific">candidate division GN15 bacterium</name>
    <dbReference type="NCBI Taxonomy" id="2072418"/>
    <lineage>
        <taxon>Bacteria</taxon>
        <taxon>candidate division GN15</taxon>
    </lineage>
</organism>
<dbReference type="EMBL" id="PQAP01000048">
    <property type="protein sequence ID" value="PWB73794.1"/>
    <property type="molecule type" value="Genomic_DNA"/>
</dbReference>
<sequence>MKRRVLTVGFVVVIAVSVHAFEFVASSAVSSGGAVQLSAPGPGDLLNLPIGAPSGSWWRVETGLGRCYDLRDFDQVFAAGGYRKGALTFALGYSQFGHADLYAEKLLKGSVALQRNAWSIGVSSSLMSLGFGGGYRGLNATAFGLAGGWTHRQWQFAASVDDLNSPSFTDNDPSRPPRLSLHTEYLSGKSYSLLGRLTMQKDESARIGAGQRILLKSSSAILWGFTTAPFTFGGGIELGLKAGRLTYSANYHPVLGLTQLISVSYGVKEKRPEVPDGLR</sequence>
<comment type="caution">
    <text evidence="2">The sequence shown here is derived from an EMBL/GenBank/DDBJ whole genome shotgun (WGS) entry which is preliminary data.</text>
</comment>
<protein>
    <submittedName>
        <fullName evidence="2">Uncharacterized protein</fullName>
    </submittedName>
</protein>
<name>A0A855X289_9BACT</name>
<keyword evidence="1" id="KW-0732">Signal</keyword>
<feature type="chain" id="PRO_5032789293" evidence="1">
    <location>
        <begin position="21"/>
        <end position="279"/>
    </location>
</feature>
<feature type="signal peptide" evidence="1">
    <location>
        <begin position="1"/>
        <end position="20"/>
    </location>
</feature>
<dbReference type="AlphaFoldDB" id="A0A855X289"/>
<dbReference type="Proteomes" id="UP000250918">
    <property type="component" value="Unassembled WGS sequence"/>
</dbReference>